<feature type="domain" description="Myb-like" evidence="2">
    <location>
        <begin position="20"/>
        <end position="80"/>
    </location>
</feature>
<evidence type="ECO:0000313" key="3">
    <source>
        <dbReference type="EMBL" id="CAK9173321.1"/>
    </source>
</evidence>
<dbReference type="AlphaFoldDB" id="A0ABC8U0S6"/>
<dbReference type="FunFam" id="1.10.10.60:FF:000152">
    <property type="entry name" value="Trihelix transcription factor ASIL2"/>
    <property type="match status" value="1"/>
</dbReference>
<dbReference type="PANTHER" id="PTHR31307:SF43">
    <property type="entry name" value="TRIHELIX TRANSCRIPTION FACTOR ASIL2-LIKE"/>
    <property type="match status" value="1"/>
</dbReference>
<comment type="caution">
    <text evidence="3">The sequence shown here is derived from an EMBL/GenBank/DDBJ whole genome shotgun (WGS) entry which is preliminary data.</text>
</comment>
<evidence type="ECO:0000256" key="1">
    <source>
        <dbReference type="SAM" id="MobiDB-lite"/>
    </source>
</evidence>
<protein>
    <recommendedName>
        <fullName evidence="2">Myb-like domain-containing protein</fullName>
    </recommendedName>
</protein>
<accession>A0ABC8U0S6</accession>
<gene>
    <name evidence="3" type="ORF">ILEXP_LOCUS43054</name>
</gene>
<reference evidence="3 4" key="1">
    <citation type="submission" date="2024-02" db="EMBL/GenBank/DDBJ databases">
        <authorList>
            <person name="Vignale AGUSTIN F."/>
            <person name="Sosa J E."/>
            <person name="Modenutti C."/>
        </authorList>
    </citation>
    <scope>NUCLEOTIDE SEQUENCE [LARGE SCALE GENOMIC DNA]</scope>
</reference>
<dbReference type="Proteomes" id="UP001642360">
    <property type="component" value="Unassembled WGS sequence"/>
</dbReference>
<dbReference type="EMBL" id="CAUOFW020006168">
    <property type="protein sequence ID" value="CAK9173321.1"/>
    <property type="molecule type" value="Genomic_DNA"/>
</dbReference>
<organism evidence="3 4">
    <name type="scientific">Ilex paraguariensis</name>
    <name type="common">yerba mate</name>
    <dbReference type="NCBI Taxonomy" id="185542"/>
    <lineage>
        <taxon>Eukaryota</taxon>
        <taxon>Viridiplantae</taxon>
        <taxon>Streptophyta</taxon>
        <taxon>Embryophyta</taxon>
        <taxon>Tracheophyta</taxon>
        <taxon>Spermatophyta</taxon>
        <taxon>Magnoliopsida</taxon>
        <taxon>eudicotyledons</taxon>
        <taxon>Gunneridae</taxon>
        <taxon>Pentapetalae</taxon>
        <taxon>asterids</taxon>
        <taxon>campanulids</taxon>
        <taxon>Aquifoliales</taxon>
        <taxon>Aquifoliaceae</taxon>
        <taxon>Ilex</taxon>
    </lineage>
</organism>
<proteinExistence type="predicted"/>
<evidence type="ECO:0000259" key="2">
    <source>
        <dbReference type="PROSITE" id="PS50090"/>
    </source>
</evidence>
<dbReference type="Gene3D" id="1.10.10.60">
    <property type="entry name" value="Homeodomain-like"/>
    <property type="match status" value="1"/>
</dbReference>
<dbReference type="Pfam" id="PF13837">
    <property type="entry name" value="Myb_DNA-bind_4"/>
    <property type="match status" value="1"/>
</dbReference>
<feature type="compositionally biased region" description="Polar residues" evidence="1">
    <location>
        <begin position="115"/>
        <end position="129"/>
    </location>
</feature>
<dbReference type="InterPro" id="IPR044822">
    <property type="entry name" value="Myb_DNA-bind_4"/>
</dbReference>
<dbReference type="SMART" id="SM00595">
    <property type="entry name" value="MADF"/>
    <property type="match status" value="1"/>
</dbReference>
<sequence length="442" mass="49179">MSATTTTENPRPRKFPPPCWTQEEALALIEAYKDRWYALRRGYLRTADWEAVAGTVAQRCPDASPAKTSAQCRHKMEKLRQRYRAEKQRALSFPGKFFSSWFFYDNMDFMENPNGSSPTVGSTQEIGDQGNSGNGFGFKTLIDQSSMKLGSNLKNNKKNDGDSNPGFGFRVKSCGRLNGKASPDFGPRALNGYPSYMDVGDDKDLDDGMDFGTGFPVKGPVDPNLVTVGFKAKKFGKMYGNLRDFDHDGGETADVGPGFLVENPIDQDSVTPGFRAKKFGKIGRKLKTDYECDGGELNGGDEDGGFWVKIRSDKNTVPAGFRGKYSGRYDGNSNPNLDSNNINGFYSSSRVGFGETSSRKGNKRGRDPVEEIVSSIKFLGEGFMKMEKMKMDMARDIEKMRMEMEMKRNELILESQKQIVDAFVKGLFENKKKVTTTVAPES</sequence>
<dbReference type="InterPro" id="IPR044823">
    <property type="entry name" value="ASIL1/2-like"/>
</dbReference>
<feature type="region of interest" description="Disordered" evidence="1">
    <location>
        <begin position="115"/>
        <end position="134"/>
    </location>
</feature>
<name>A0ABC8U0S6_9AQUA</name>
<keyword evidence="4" id="KW-1185">Reference proteome</keyword>
<evidence type="ECO:0000313" key="4">
    <source>
        <dbReference type="Proteomes" id="UP001642360"/>
    </source>
</evidence>
<dbReference type="PROSITE" id="PS50090">
    <property type="entry name" value="MYB_LIKE"/>
    <property type="match status" value="1"/>
</dbReference>
<dbReference type="PANTHER" id="PTHR31307">
    <property type="entry name" value="TRIHELIX TRANSCRIPTION FACTOR ASIL2"/>
    <property type="match status" value="1"/>
</dbReference>
<dbReference type="InterPro" id="IPR001005">
    <property type="entry name" value="SANT/Myb"/>
</dbReference>